<evidence type="ECO:0000313" key="3">
    <source>
        <dbReference type="Proteomes" id="UP000239539"/>
    </source>
</evidence>
<evidence type="ECO:0000313" key="2">
    <source>
        <dbReference type="EMBL" id="PRO67794.1"/>
    </source>
</evidence>
<accession>A0ABX5CJQ1</accession>
<comment type="caution">
    <text evidence="2">The sequence shown here is derived from an EMBL/GenBank/DDBJ whole genome shotgun (WGS) entry which is preliminary data.</text>
</comment>
<proteinExistence type="predicted"/>
<gene>
    <name evidence="2" type="ORF">C6Y39_16490</name>
</gene>
<dbReference type="RefSeq" id="WP_105932327.1">
    <property type="nucleotide sequence ID" value="NZ_PVNO01000030.1"/>
</dbReference>
<feature type="region of interest" description="Disordered" evidence="1">
    <location>
        <begin position="1"/>
        <end position="22"/>
    </location>
</feature>
<sequence>MAQGDELSHSTPNTQVGFFSDAGELGGSHPQFNEICTALYEREIISLAHSEIKNLSLLRRRMGGLPYHVKAIARYMVNNDNTINPSPLKTDTHNGSWYSKQSAKCPGINHLDDVEKREEWYSKNAGYGLVVPVLVLNMEGSHIELDSIDMVNQDNTQLHLNKNGWFANTGECIHSTTQRDDLSEAAALSVENKKLLRPSKAIMTAASCGHAWSFKSKRSPRALSLREMRLSTQINWKNFTLLDR</sequence>
<evidence type="ECO:0000256" key="1">
    <source>
        <dbReference type="SAM" id="MobiDB-lite"/>
    </source>
</evidence>
<reference evidence="3" key="1">
    <citation type="journal article" date="2020" name="Int. J. Syst. Evol. Microbiol.">
        <title>Alteromonas alba sp. nov., a marine bacterium isolated from the seawater of the West Pacific Ocean.</title>
        <authorList>
            <person name="Sun C."/>
            <person name="Wu Y.-H."/>
            <person name="Xamxidin M."/>
            <person name="Cheng H."/>
            <person name="Xu X.-W."/>
        </authorList>
    </citation>
    <scope>NUCLEOTIDE SEQUENCE [LARGE SCALE GENOMIC DNA]</scope>
    <source>
        <strain evidence="3">9a2</strain>
    </source>
</reference>
<dbReference type="EMBL" id="PVNO01000030">
    <property type="protein sequence ID" value="PRO67794.1"/>
    <property type="molecule type" value="Genomic_DNA"/>
</dbReference>
<name>A0ABX5CJQ1_9ALTE</name>
<keyword evidence="3" id="KW-1185">Reference proteome</keyword>
<dbReference type="Proteomes" id="UP000239539">
    <property type="component" value="Unassembled WGS sequence"/>
</dbReference>
<protein>
    <submittedName>
        <fullName evidence="2">Uncharacterized protein</fullName>
    </submittedName>
</protein>
<organism evidence="2 3">
    <name type="scientific">Alteromonas gracilis</name>
    <dbReference type="NCBI Taxonomy" id="1479524"/>
    <lineage>
        <taxon>Bacteria</taxon>
        <taxon>Pseudomonadati</taxon>
        <taxon>Pseudomonadota</taxon>
        <taxon>Gammaproteobacteria</taxon>
        <taxon>Alteromonadales</taxon>
        <taxon>Alteromonadaceae</taxon>
        <taxon>Alteromonas/Salinimonas group</taxon>
        <taxon>Alteromonas</taxon>
    </lineage>
</organism>